<sequence length="218" mass="21975">MKPRLACLAFLLISWGTFAHATPTTCDATQAAALKAMRAKGTSAEPTTQLQIAVLAGNTTSLGTAIDSLESAPATARSAALDQALAGAAWTGNQVAVDTLIARGAHPNATTDTTGSTPIVLAAQCGHIGAMASLTKAGASLTSGSKPDQTDNVPRGALEAALAGDEAEAAEWLVDHGYDVCRGGEGKRVSALLNRLGPSTAVPASLRAKLACQATKEK</sequence>
<dbReference type="InterPro" id="IPR036770">
    <property type="entry name" value="Ankyrin_rpt-contain_sf"/>
</dbReference>
<reference evidence="3 4" key="1">
    <citation type="submission" date="2019-06" db="EMBL/GenBank/DDBJ databases">
        <title>A complete genome sequence for Luteibacter pinisoli MAH-14.</title>
        <authorList>
            <person name="Baltrus D.A."/>
        </authorList>
    </citation>
    <scope>NUCLEOTIDE SEQUENCE [LARGE SCALE GENOMIC DNA]</scope>
    <source>
        <strain evidence="3 4">MAH-14</strain>
    </source>
</reference>
<evidence type="ECO:0000256" key="2">
    <source>
        <dbReference type="SAM" id="SignalP"/>
    </source>
</evidence>
<proteinExistence type="predicted"/>
<gene>
    <name evidence="3" type="ORF">FIV34_11545</name>
</gene>
<feature type="repeat" description="ANK" evidence="1">
    <location>
        <begin position="114"/>
        <end position="146"/>
    </location>
</feature>
<accession>A0A4Y5Z3X5</accession>
<dbReference type="Gene3D" id="1.25.40.20">
    <property type="entry name" value="Ankyrin repeat-containing domain"/>
    <property type="match status" value="1"/>
</dbReference>
<keyword evidence="2" id="KW-0732">Signal</keyword>
<organism evidence="3 4">
    <name type="scientific">Luteibacter pinisoli</name>
    <dbReference type="NCBI Taxonomy" id="2589080"/>
    <lineage>
        <taxon>Bacteria</taxon>
        <taxon>Pseudomonadati</taxon>
        <taxon>Pseudomonadota</taxon>
        <taxon>Gammaproteobacteria</taxon>
        <taxon>Lysobacterales</taxon>
        <taxon>Rhodanobacteraceae</taxon>
        <taxon>Luteibacter</taxon>
    </lineage>
</organism>
<protein>
    <submittedName>
        <fullName evidence="3">Ankyrin repeat domain-containing protein</fullName>
    </submittedName>
</protein>
<dbReference type="KEGG" id="lpy:FIV34_11545"/>
<dbReference type="PROSITE" id="PS50088">
    <property type="entry name" value="ANK_REPEAT"/>
    <property type="match status" value="1"/>
</dbReference>
<keyword evidence="1" id="KW-0040">ANK repeat</keyword>
<dbReference type="Pfam" id="PF12796">
    <property type="entry name" value="Ank_2"/>
    <property type="match status" value="1"/>
</dbReference>
<dbReference type="Proteomes" id="UP000316093">
    <property type="component" value="Chromosome"/>
</dbReference>
<dbReference type="InterPro" id="IPR002110">
    <property type="entry name" value="Ankyrin_rpt"/>
</dbReference>
<dbReference type="SUPFAM" id="SSF48403">
    <property type="entry name" value="Ankyrin repeat"/>
    <property type="match status" value="1"/>
</dbReference>
<name>A0A4Y5Z3X5_9GAMM</name>
<evidence type="ECO:0000256" key="1">
    <source>
        <dbReference type="PROSITE-ProRule" id="PRU00023"/>
    </source>
</evidence>
<dbReference type="OrthoDB" id="306540at2"/>
<feature type="chain" id="PRO_5021454331" evidence="2">
    <location>
        <begin position="22"/>
        <end position="218"/>
    </location>
</feature>
<evidence type="ECO:0000313" key="3">
    <source>
        <dbReference type="EMBL" id="QDE39794.1"/>
    </source>
</evidence>
<dbReference type="AlphaFoldDB" id="A0A4Y5Z3X5"/>
<dbReference type="EMBL" id="CP041046">
    <property type="protein sequence ID" value="QDE39794.1"/>
    <property type="molecule type" value="Genomic_DNA"/>
</dbReference>
<feature type="signal peptide" evidence="2">
    <location>
        <begin position="1"/>
        <end position="21"/>
    </location>
</feature>
<dbReference type="RefSeq" id="WP_139982861.1">
    <property type="nucleotide sequence ID" value="NZ_CP041046.1"/>
</dbReference>
<keyword evidence="4" id="KW-1185">Reference proteome</keyword>
<evidence type="ECO:0000313" key="4">
    <source>
        <dbReference type="Proteomes" id="UP000316093"/>
    </source>
</evidence>